<dbReference type="InterPro" id="IPR007239">
    <property type="entry name" value="Atg5"/>
</dbReference>
<sequence length="303" mass="34607">MEEIRRLVWDGTLNIEITVDADLVLADAAESSRRVFLKVPRDMYLVIYLPFIVARIQDILKIDLNDVYQGWWFHFGGTALDWTQPIGVLYDSLHNHRESMMGLGDSGRRVEIWKLRLNHSHQYPSGIIPIINGLRQIRHYWMHQWKQACFISNGSSKHIMSLSKQEALDFWDSILLRDRKLFRSICDKIIASSQPVKRIPVKIHLVVGGIRKVKDAAAEGPLSAQYTLGEFIGQQFPEYFPLESAAGGQTEILMQGIRPSLDLPLDQVYFKLASFDGFLHVLVKVAPSQACDDMNKITSKNIC</sequence>
<evidence type="ECO:0000256" key="3">
    <source>
        <dbReference type="ARBA" id="ARBA00022499"/>
    </source>
</evidence>
<dbReference type="InterPro" id="IPR042526">
    <property type="entry name" value="Atg5_HR"/>
</dbReference>
<evidence type="ECO:0000256" key="4">
    <source>
        <dbReference type="ARBA" id="ARBA00022843"/>
    </source>
</evidence>
<evidence type="ECO:0000313" key="11">
    <source>
        <dbReference type="EMBL" id="SCU95959.1"/>
    </source>
</evidence>
<keyword evidence="3 7" id="KW-1017">Isopeptide bond</keyword>
<evidence type="ECO:0000256" key="6">
    <source>
        <dbReference type="ARBA" id="ARBA00023006"/>
    </source>
</evidence>
<dbReference type="GO" id="GO:0061908">
    <property type="term" value="C:phagophore"/>
    <property type="evidence" value="ECO:0007669"/>
    <property type="project" value="TreeGrafter"/>
</dbReference>
<evidence type="ECO:0000256" key="2">
    <source>
        <dbReference type="ARBA" id="ARBA00006910"/>
    </source>
</evidence>
<evidence type="ECO:0000259" key="10">
    <source>
        <dbReference type="Pfam" id="PF20638"/>
    </source>
</evidence>
<dbReference type="Gene3D" id="3.10.20.620">
    <property type="match status" value="1"/>
</dbReference>
<keyword evidence="12" id="KW-1185">Reference proteome</keyword>
<dbReference type="GO" id="GO:0034274">
    <property type="term" value="C:Atg12-Atg5-Atg16 complex"/>
    <property type="evidence" value="ECO:0007669"/>
    <property type="project" value="TreeGrafter"/>
</dbReference>
<keyword evidence="5" id="KW-0653">Protein transport</keyword>
<dbReference type="AlphaFoldDB" id="A0A1G4JXV1"/>
<keyword evidence="6 7" id="KW-0072">Autophagy</keyword>
<dbReference type="InterPro" id="IPR042527">
    <property type="entry name" value="Atg5_UblA_dom_sf"/>
</dbReference>
<dbReference type="InterPro" id="IPR048939">
    <property type="entry name" value="ATG5_UblA"/>
</dbReference>
<dbReference type="GO" id="GO:0005776">
    <property type="term" value="C:autophagosome"/>
    <property type="evidence" value="ECO:0007669"/>
    <property type="project" value="TreeGrafter"/>
</dbReference>
<accession>A0A1G4JXV1</accession>
<dbReference type="GO" id="GO:0019776">
    <property type="term" value="F:Atg8-family ligase activity"/>
    <property type="evidence" value="ECO:0007669"/>
    <property type="project" value="TreeGrafter"/>
</dbReference>
<evidence type="ECO:0000259" key="9">
    <source>
        <dbReference type="Pfam" id="PF20637"/>
    </source>
</evidence>
<comment type="similarity">
    <text evidence="2 7">Belongs to the ATG5 family.</text>
</comment>
<dbReference type="GO" id="GO:0034045">
    <property type="term" value="C:phagophore assembly site membrane"/>
    <property type="evidence" value="ECO:0007669"/>
    <property type="project" value="UniProtKB-SubCell"/>
</dbReference>
<dbReference type="Pfam" id="PF04106">
    <property type="entry name" value="ATG5_UblB"/>
    <property type="match status" value="1"/>
</dbReference>
<dbReference type="OrthoDB" id="272162at2759"/>
<comment type="subcellular location">
    <subcellularLocation>
        <location evidence="1 7">Preautophagosomal structure membrane</location>
        <topology evidence="1 7">Peripheral membrane protein</topology>
    </subcellularLocation>
</comment>
<protein>
    <recommendedName>
        <fullName evidence="7">Autophagy protein 5</fullName>
    </recommendedName>
</protein>
<comment type="function">
    <text evidence="7">Involved in cytoplasm to vacuole transport (Cvt) and autophagic vesicle formation.</text>
</comment>
<evidence type="ECO:0000313" key="12">
    <source>
        <dbReference type="Proteomes" id="UP000191024"/>
    </source>
</evidence>
<dbReference type="Gene3D" id="3.10.20.90">
    <property type="entry name" value="Phosphatidylinositol 3-kinase Catalytic Subunit, Chain A, domain 1"/>
    <property type="match status" value="1"/>
</dbReference>
<keyword evidence="7" id="KW-0472">Membrane</keyword>
<feature type="domain" description="Autophagy protein ATG5 alpha-helical bundle region" evidence="9">
    <location>
        <begin position="135"/>
        <end position="190"/>
    </location>
</feature>
<dbReference type="Pfam" id="PF20637">
    <property type="entry name" value="ATG5_HBR"/>
    <property type="match status" value="1"/>
</dbReference>
<organism evidence="11 12">
    <name type="scientific">Lachancea mirantina</name>
    <dbReference type="NCBI Taxonomy" id="1230905"/>
    <lineage>
        <taxon>Eukaryota</taxon>
        <taxon>Fungi</taxon>
        <taxon>Dikarya</taxon>
        <taxon>Ascomycota</taxon>
        <taxon>Saccharomycotina</taxon>
        <taxon>Saccharomycetes</taxon>
        <taxon>Saccharomycetales</taxon>
        <taxon>Saccharomycetaceae</taxon>
        <taxon>Lachancea</taxon>
    </lineage>
</organism>
<evidence type="ECO:0000256" key="1">
    <source>
        <dbReference type="ARBA" id="ARBA00004623"/>
    </source>
</evidence>
<dbReference type="GO" id="GO:0044233">
    <property type="term" value="C:mitochondria-associated endoplasmic reticulum membrane contact site"/>
    <property type="evidence" value="ECO:0007669"/>
    <property type="project" value="TreeGrafter"/>
</dbReference>
<dbReference type="InterPro" id="IPR048940">
    <property type="entry name" value="ATG5_HBR"/>
</dbReference>
<dbReference type="InterPro" id="IPR048318">
    <property type="entry name" value="ATG5_UblB"/>
</dbReference>
<dbReference type="GO" id="GO:0006995">
    <property type="term" value="P:cellular response to nitrogen starvation"/>
    <property type="evidence" value="ECO:0007669"/>
    <property type="project" value="TreeGrafter"/>
</dbReference>
<gene>
    <name evidence="11" type="ORF">LAMI_0F04588G</name>
</gene>
<dbReference type="EMBL" id="LT598467">
    <property type="protein sequence ID" value="SCU95959.1"/>
    <property type="molecule type" value="Genomic_DNA"/>
</dbReference>
<dbReference type="Pfam" id="PF20638">
    <property type="entry name" value="ATG5_UblA"/>
    <property type="match status" value="1"/>
</dbReference>
<keyword evidence="4 7" id="KW-0832">Ubl conjugation</keyword>
<dbReference type="Proteomes" id="UP000191024">
    <property type="component" value="Chromosome F"/>
</dbReference>
<name>A0A1G4JXV1_9SACH</name>
<dbReference type="PANTHER" id="PTHR13040:SF2">
    <property type="entry name" value="AUTOPHAGY PROTEIN 5"/>
    <property type="match status" value="1"/>
</dbReference>
<dbReference type="Gene3D" id="1.10.246.190">
    <property type="entry name" value="Autophagy protein Apg5, helix rich domain"/>
    <property type="match status" value="1"/>
</dbReference>
<dbReference type="PANTHER" id="PTHR13040">
    <property type="entry name" value="AUTOPHAGY PROTEIN 5"/>
    <property type="match status" value="1"/>
</dbReference>
<dbReference type="STRING" id="1230905.A0A1G4JXV1"/>
<dbReference type="GO" id="GO:0000422">
    <property type="term" value="P:autophagy of mitochondrion"/>
    <property type="evidence" value="ECO:0007669"/>
    <property type="project" value="TreeGrafter"/>
</dbReference>
<evidence type="ECO:0000256" key="5">
    <source>
        <dbReference type="ARBA" id="ARBA00022927"/>
    </source>
</evidence>
<dbReference type="GO" id="GO:0034727">
    <property type="term" value="P:piecemeal microautophagy of the nucleus"/>
    <property type="evidence" value="ECO:0007669"/>
    <property type="project" value="TreeGrafter"/>
</dbReference>
<feature type="domain" description="Autophagy protein ATG5 UblA" evidence="10">
    <location>
        <begin position="8"/>
        <end position="98"/>
    </location>
</feature>
<dbReference type="GO" id="GO:0015031">
    <property type="term" value="P:protein transport"/>
    <property type="evidence" value="ECO:0007669"/>
    <property type="project" value="UniProtKB-KW"/>
</dbReference>
<evidence type="ECO:0000256" key="7">
    <source>
        <dbReference type="RuleBase" id="RU361202"/>
    </source>
</evidence>
<proteinExistence type="inferred from homology"/>
<keyword evidence="7" id="KW-0813">Transport</keyword>
<reference evidence="12" key="1">
    <citation type="submission" date="2016-03" db="EMBL/GenBank/DDBJ databases">
        <authorList>
            <person name="Devillers H."/>
        </authorList>
    </citation>
    <scope>NUCLEOTIDE SEQUENCE [LARGE SCALE GENOMIC DNA]</scope>
</reference>
<evidence type="ECO:0000259" key="8">
    <source>
        <dbReference type="Pfam" id="PF04106"/>
    </source>
</evidence>
<feature type="domain" description="Autophagy protein ATG5 UblB" evidence="8">
    <location>
        <begin position="198"/>
        <end position="283"/>
    </location>
</feature>
<comment type="subunit">
    <text evidence="7">Conjugated with ATG12.</text>
</comment>